<gene>
    <name evidence="6" type="primary">tfdB_8</name>
    <name evidence="6" type="ORF">PIGHUM_04421</name>
</gene>
<organism evidence="6 7">
    <name type="scientific">Pigmentiphaga humi</name>
    <dbReference type="NCBI Taxonomy" id="2478468"/>
    <lineage>
        <taxon>Bacteria</taxon>
        <taxon>Pseudomonadati</taxon>
        <taxon>Pseudomonadota</taxon>
        <taxon>Betaproteobacteria</taxon>
        <taxon>Burkholderiales</taxon>
        <taxon>Alcaligenaceae</taxon>
        <taxon>Pigmentiphaga</taxon>
    </lineage>
</organism>
<keyword evidence="6" id="KW-0560">Oxidoreductase</keyword>
<dbReference type="EMBL" id="UWPJ01000039">
    <property type="protein sequence ID" value="VCU72322.1"/>
    <property type="molecule type" value="Genomic_DNA"/>
</dbReference>
<proteinExistence type="predicted"/>
<dbReference type="Pfam" id="PF21274">
    <property type="entry name" value="Rng_hyd_C"/>
    <property type="match status" value="1"/>
</dbReference>
<dbReference type="InterPro" id="IPR036188">
    <property type="entry name" value="FAD/NAD-bd_sf"/>
</dbReference>
<dbReference type="GO" id="GO:0018666">
    <property type="term" value="F:2,4-dichlorophenol 6-monooxygenase activity"/>
    <property type="evidence" value="ECO:0007669"/>
    <property type="project" value="UniProtKB-EC"/>
</dbReference>
<dbReference type="InterPro" id="IPR050641">
    <property type="entry name" value="RIFMO-like"/>
</dbReference>
<evidence type="ECO:0000256" key="3">
    <source>
        <dbReference type="ARBA" id="ARBA00022827"/>
    </source>
</evidence>
<dbReference type="Gene3D" id="3.30.9.10">
    <property type="entry name" value="D-Amino Acid Oxidase, subunit A, domain 2"/>
    <property type="match status" value="1"/>
</dbReference>
<dbReference type="PANTHER" id="PTHR43004">
    <property type="entry name" value="TRK SYSTEM POTASSIUM UPTAKE PROTEIN"/>
    <property type="match status" value="1"/>
</dbReference>
<dbReference type="GO" id="GO:0071949">
    <property type="term" value="F:FAD binding"/>
    <property type="evidence" value="ECO:0007669"/>
    <property type="project" value="InterPro"/>
</dbReference>
<keyword evidence="7" id="KW-1185">Reference proteome</keyword>
<dbReference type="PANTHER" id="PTHR43004:SF19">
    <property type="entry name" value="BINDING MONOOXYGENASE, PUTATIVE (JCVI)-RELATED"/>
    <property type="match status" value="1"/>
</dbReference>
<feature type="domain" description="FAD-binding" evidence="5">
    <location>
        <begin position="3"/>
        <end position="357"/>
    </location>
</feature>
<dbReference type="AlphaFoldDB" id="A0A3P4B8E3"/>
<feature type="region of interest" description="Disordered" evidence="4">
    <location>
        <begin position="529"/>
        <end position="556"/>
    </location>
</feature>
<evidence type="ECO:0000256" key="2">
    <source>
        <dbReference type="ARBA" id="ARBA00022630"/>
    </source>
</evidence>
<dbReference type="EC" id="1.14.13.20" evidence="6"/>
<dbReference type="PRINTS" id="PR00420">
    <property type="entry name" value="RNGMNOXGNASE"/>
</dbReference>
<dbReference type="OrthoDB" id="3443359at2"/>
<keyword evidence="3" id="KW-0274">FAD</keyword>
<evidence type="ECO:0000256" key="4">
    <source>
        <dbReference type="SAM" id="MobiDB-lite"/>
    </source>
</evidence>
<dbReference type="InterPro" id="IPR002938">
    <property type="entry name" value="FAD-bd"/>
</dbReference>
<evidence type="ECO:0000256" key="1">
    <source>
        <dbReference type="ARBA" id="ARBA00001974"/>
    </source>
</evidence>
<evidence type="ECO:0000313" key="7">
    <source>
        <dbReference type="Proteomes" id="UP000277294"/>
    </source>
</evidence>
<keyword evidence="2" id="KW-0285">Flavoprotein</keyword>
<reference evidence="6 7" key="1">
    <citation type="submission" date="2018-10" db="EMBL/GenBank/DDBJ databases">
        <authorList>
            <person name="Criscuolo A."/>
        </authorList>
    </citation>
    <scope>NUCLEOTIDE SEQUENCE [LARGE SCALE GENOMIC DNA]</scope>
    <source>
        <strain evidence="6">DnA1</strain>
    </source>
</reference>
<comment type="cofactor">
    <cofactor evidence="1">
        <name>FAD</name>
        <dbReference type="ChEBI" id="CHEBI:57692"/>
    </cofactor>
</comment>
<keyword evidence="6" id="KW-0503">Monooxygenase</keyword>
<accession>A0A3P4B8E3</accession>
<evidence type="ECO:0000259" key="5">
    <source>
        <dbReference type="Pfam" id="PF01494"/>
    </source>
</evidence>
<feature type="compositionally biased region" description="Low complexity" evidence="4">
    <location>
        <begin position="542"/>
        <end position="556"/>
    </location>
</feature>
<dbReference type="SUPFAM" id="SSF51905">
    <property type="entry name" value="FAD/NAD(P)-binding domain"/>
    <property type="match status" value="1"/>
</dbReference>
<name>A0A3P4B8E3_9BURK</name>
<dbReference type="Gene3D" id="3.40.30.120">
    <property type="match status" value="1"/>
</dbReference>
<sequence length="556" mass="61210">MIETEVLVVGAGPAGQTLAIDLGQRGIRVMLVEKLEKHGIHPKLERANARTMEIFRRLGLSERIRDAGFPRDCPMDVFIVTSMTAPAVLHLPYASVAELQADIRAHNDGTRPLEPYQLISQYTLDPLLRAQAEATPDVDVRFGHEMLDFEQDAAGVTARIRCPDGSIETVRAAYMVGCDGGSSPVRKALGIQLSGRGRIRHMRAALFRADDLFERIPVGKGRHYHIIGDSDFTSITVQDSTRHFRMNTMYREGEDVEEKFRRSVGHDLDFEFETLYTGEWYQHLLCVDSLGRGRVFIAGDAAHLVIPTGGLGMNTAVGDVIDLAWKLAGTLRGWGGPELLQSYLTERLQIDRRNVQASTNAAEGRVDWRGAYKPDINDDTPEGRATRAEVARIADIEQRKTNEILGIEMGYRYIDTTIICQEPGEGPDPDSRAYTPTTWPGARIPHVWLEDGSALQDHMAQGYNLIKLGPKGSHDTRALEEALRGFGAPLAVHEFEDEAPLRIYGHTLLLLRPDLHVAWRGNAPPDDPARVASIATGHGDPAAAGGQETARAAAAS</sequence>
<protein>
    <submittedName>
        <fullName evidence="6">2,4-dichlorophenol 6-monooxygenase</fullName>
        <ecNumber evidence="6">1.14.13.20</ecNumber>
    </submittedName>
</protein>
<dbReference type="Proteomes" id="UP000277294">
    <property type="component" value="Unassembled WGS sequence"/>
</dbReference>
<evidence type="ECO:0000313" key="6">
    <source>
        <dbReference type="EMBL" id="VCU72322.1"/>
    </source>
</evidence>
<dbReference type="NCBIfam" id="NF004780">
    <property type="entry name" value="PRK06126.1"/>
    <property type="match status" value="1"/>
</dbReference>
<dbReference type="Gene3D" id="3.50.50.60">
    <property type="entry name" value="FAD/NAD(P)-binding domain"/>
    <property type="match status" value="1"/>
</dbReference>
<dbReference type="Pfam" id="PF01494">
    <property type="entry name" value="FAD_binding_3"/>
    <property type="match status" value="1"/>
</dbReference>
<dbReference type="RefSeq" id="WP_124081902.1">
    <property type="nucleotide sequence ID" value="NZ_UWPJ01000039.1"/>
</dbReference>